<proteinExistence type="predicted"/>
<name>A0A2V1J221_9BACT</name>
<sequence>MTLTATKAAFRGFRNGLKQVKMGDYEACIADLWAALGINNRNSFYCYRDGKQEPKASQAVAVTEVFAKYGVTENIWGICD</sequence>
<dbReference type="Proteomes" id="UP000244925">
    <property type="component" value="Unassembled WGS sequence"/>
</dbReference>
<evidence type="ECO:0000313" key="2">
    <source>
        <dbReference type="Proteomes" id="UP000244925"/>
    </source>
</evidence>
<protein>
    <submittedName>
        <fullName evidence="1">Uncharacterized protein</fullName>
    </submittedName>
</protein>
<comment type="caution">
    <text evidence="1">The sequence shown here is derived from an EMBL/GenBank/DDBJ whole genome shotgun (WGS) entry which is preliminary data.</text>
</comment>
<dbReference type="AlphaFoldDB" id="A0A2V1J221"/>
<dbReference type="GeneID" id="93425411"/>
<dbReference type="RefSeq" id="WP_107034921.1">
    <property type="nucleotide sequence ID" value="NZ_CP098825.1"/>
</dbReference>
<accession>A0A2V1J221</accession>
<keyword evidence="2" id="KW-1185">Reference proteome</keyword>
<gene>
    <name evidence="1" type="ORF">C5O25_01225</name>
</gene>
<evidence type="ECO:0000313" key="1">
    <source>
        <dbReference type="EMBL" id="PWB09299.1"/>
    </source>
</evidence>
<dbReference type="EMBL" id="PUBV01000002">
    <property type="protein sequence ID" value="PWB09299.1"/>
    <property type="molecule type" value="Genomic_DNA"/>
</dbReference>
<reference evidence="2" key="1">
    <citation type="submission" date="2018-02" db="EMBL/GenBank/DDBJ databases">
        <authorList>
            <person name="Clavel T."/>
            <person name="Strowig T."/>
        </authorList>
    </citation>
    <scope>NUCLEOTIDE SEQUENCE [LARGE SCALE GENOMIC DNA]</scope>
    <source>
        <strain evidence="2">DSM 100764</strain>
    </source>
</reference>
<organism evidence="1 2">
    <name type="scientific">Paramuribaculum intestinale</name>
    <dbReference type="NCBI Taxonomy" id="2094151"/>
    <lineage>
        <taxon>Bacteria</taxon>
        <taxon>Pseudomonadati</taxon>
        <taxon>Bacteroidota</taxon>
        <taxon>Bacteroidia</taxon>
        <taxon>Bacteroidales</taxon>
        <taxon>Muribaculaceae</taxon>
        <taxon>Paramuribaculum</taxon>
    </lineage>
</organism>